<evidence type="ECO:0000313" key="2">
    <source>
        <dbReference type="EMBL" id="SFA95419.1"/>
    </source>
</evidence>
<sequence>MKYCIRARVWLHRNLVRVAIVVLLIVHGALLIWPGQ</sequence>
<dbReference type="EMBL" id="FOJU01000003">
    <property type="protein sequence ID" value="SFA95419.1"/>
    <property type="molecule type" value="Genomic_DNA"/>
</dbReference>
<accession>A0A1I0X313</accession>
<keyword evidence="3" id="KW-1185">Reference proteome</keyword>
<dbReference type="AlphaFoldDB" id="A0A1I0X313"/>
<feature type="transmembrane region" description="Helical" evidence="1">
    <location>
        <begin position="15"/>
        <end position="33"/>
    </location>
</feature>
<keyword evidence="1" id="KW-0472">Membrane</keyword>
<dbReference type="Proteomes" id="UP000198796">
    <property type="component" value="Unassembled WGS sequence"/>
</dbReference>
<evidence type="ECO:0000313" key="3">
    <source>
        <dbReference type="Proteomes" id="UP000198796"/>
    </source>
</evidence>
<name>A0A1I0X313_9RHOB</name>
<organism evidence="2 3">
    <name type="scientific">Poseidonocella pacifica</name>
    <dbReference type="NCBI Taxonomy" id="871651"/>
    <lineage>
        <taxon>Bacteria</taxon>
        <taxon>Pseudomonadati</taxon>
        <taxon>Pseudomonadota</taxon>
        <taxon>Alphaproteobacteria</taxon>
        <taxon>Rhodobacterales</taxon>
        <taxon>Roseobacteraceae</taxon>
        <taxon>Poseidonocella</taxon>
    </lineage>
</organism>
<proteinExistence type="predicted"/>
<gene>
    <name evidence="2" type="ORF">SAMN05421688_1824</name>
</gene>
<evidence type="ECO:0000256" key="1">
    <source>
        <dbReference type="SAM" id="Phobius"/>
    </source>
</evidence>
<reference evidence="2 3" key="1">
    <citation type="submission" date="2016-10" db="EMBL/GenBank/DDBJ databases">
        <authorList>
            <person name="de Groot N.N."/>
        </authorList>
    </citation>
    <scope>NUCLEOTIDE SEQUENCE [LARGE SCALE GENOMIC DNA]</scope>
    <source>
        <strain evidence="2 3">DSM 29316</strain>
    </source>
</reference>
<keyword evidence="1" id="KW-1133">Transmembrane helix</keyword>
<protein>
    <submittedName>
        <fullName evidence="2">Uncharacterized protein</fullName>
    </submittedName>
</protein>
<keyword evidence="1" id="KW-0812">Transmembrane</keyword>